<dbReference type="GO" id="GO:0016020">
    <property type="term" value="C:membrane"/>
    <property type="evidence" value="ECO:0007669"/>
    <property type="project" value="UniProtKB-SubCell"/>
</dbReference>
<evidence type="ECO:0000256" key="1">
    <source>
        <dbReference type="ARBA" id="ARBA00004141"/>
    </source>
</evidence>
<comment type="subcellular location">
    <subcellularLocation>
        <location evidence="1">Membrane</location>
        <topology evidence="1">Multi-pass membrane protein</topology>
    </subcellularLocation>
</comment>
<reference evidence="6" key="1">
    <citation type="submission" date="2021-06" db="EMBL/GenBank/DDBJ databases">
        <title>Parelaphostrongylus tenuis whole genome reference sequence.</title>
        <authorList>
            <person name="Garwood T.J."/>
            <person name="Larsen P.A."/>
            <person name="Fountain-Jones N.M."/>
            <person name="Garbe J.R."/>
            <person name="Macchietto M.G."/>
            <person name="Kania S.A."/>
            <person name="Gerhold R.W."/>
            <person name="Richards J.E."/>
            <person name="Wolf T.M."/>
        </authorList>
    </citation>
    <scope>NUCLEOTIDE SEQUENCE</scope>
    <source>
        <strain evidence="6">MNPRO001-30</strain>
        <tissue evidence="6">Meninges</tissue>
    </source>
</reference>
<evidence type="ECO:0000313" key="6">
    <source>
        <dbReference type="EMBL" id="KAJ1362820.1"/>
    </source>
</evidence>
<dbReference type="PANTHER" id="PTHR10924:SF30">
    <property type="entry name" value="MFS DOMAIN-CONTAINING PROTEIN"/>
    <property type="match status" value="1"/>
</dbReference>
<keyword evidence="3 5" id="KW-1133">Transmembrane helix</keyword>
<dbReference type="EMBL" id="JAHQIW010004542">
    <property type="protein sequence ID" value="KAJ1362820.1"/>
    <property type="molecule type" value="Genomic_DNA"/>
</dbReference>
<evidence type="ECO:0000313" key="7">
    <source>
        <dbReference type="Proteomes" id="UP001196413"/>
    </source>
</evidence>
<feature type="transmembrane region" description="Helical" evidence="5">
    <location>
        <begin position="12"/>
        <end position="37"/>
    </location>
</feature>
<protein>
    <submittedName>
        <fullName evidence="6">Uncharacterized protein</fullName>
    </submittedName>
</protein>
<dbReference type="AlphaFoldDB" id="A0AAD5MQA6"/>
<evidence type="ECO:0000256" key="3">
    <source>
        <dbReference type="ARBA" id="ARBA00022989"/>
    </source>
</evidence>
<comment type="caution">
    <text evidence="6">The sequence shown here is derived from an EMBL/GenBank/DDBJ whole genome shotgun (WGS) entry which is preliminary data.</text>
</comment>
<dbReference type="Proteomes" id="UP001196413">
    <property type="component" value="Unassembled WGS sequence"/>
</dbReference>
<evidence type="ECO:0000256" key="2">
    <source>
        <dbReference type="ARBA" id="ARBA00022692"/>
    </source>
</evidence>
<keyword evidence="4 5" id="KW-0472">Membrane</keyword>
<name>A0AAD5MQA6_PARTN</name>
<evidence type="ECO:0000256" key="5">
    <source>
        <dbReference type="SAM" id="Phobius"/>
    </source>
</evidence>
<feature type="transmembrane region" description="Helical" evidence="5">
    <location>
        <begin position="67"/>
        <end position="89"/>
    </location>
</feature>
<keyword evidence="7" id="KW-1185">Reference proteome</keyword>
<dbReference type="InterPro" id="IPR049680">
    <property type="entry name" value="FLVCR1-2_SLC49-like"/>
</dbReference>
<sequence length="107" mass="11840">MGVEATFPVAEATSTGLIIMIGQILGVIYLVLTNIFIKKPNNHQLAVQKCGGENSDLTNVATWSVSFLVWAGCVCLSIVIFVIFFWPNYRRRVYEANRSVKTCDGIP</sequence>
<proteinExistence type="predicted"/>
<accession>A0AAD5MQA6</accession>
<keyword evidence="2 5" id="KW-0812">Transmembrane</keyword>
<dbReference type="PANTHER" id="PTHR10924">
    <property type="entry name" value="MAJOR FACILITATOR SUPERFAMILY PROTEIN-RELATED"/>
    <property type="match status" value="1"/>
</dbReference>
<evidence type="ECO:0000256" key="4">
    <source>
        <dbReference type="ARBA" id="ARBA00023136"/>
    </source>
</evidence>
<organism evidence="6 7">
    <name type="scientific">Parelaphostrongylus tenuis</name>
    <name type="common">Meningeal worm</name>
    <dbReference type="NCBI Taxonomy" id="148309"/>
    <lineage>
        <taxon>Eukaryota</taxon>
        <taxon>Metazoa</taxon>
        <taxon>Ecdysozoa</taxon>
        <taxon>Nematoda</taxon>
        <taxon>Chromadorea</taxon>
        <taxon>Rhabditida</taxon>
        <taxon>Rhabditina</taxon>
        <taxon>Rhabditomorpha</taxon>
        <taxon>Strongyloidea</taxon>
        <taxon>Metastrongylidae</taxon>
        <taxon>Parelaphostrongylus</taxon>
    </lineage>
</organism>
<gene>
    <name evidence="6" type="ORF">KIN20_022505</name>
</gene>